<dbReference type="GO" id="GO:0004743">
    <property type="term" value="F:pyruvate kinase activity"/>
    <property type="evidence" value="ECO:0007669"/>
    <property type="project" value="UniProtKB-EC"/>
</dbReference>
<evidence type="ECO:0000256" key="7">
    <source>
        <dbReference type="ARBA" id="ARBA00022741"/>
    </source>
</evidence>
<dbReference type="InterPro" id="IPR018209">
    <property type="entry name" value="Pyrv_Knase_AS"/>
</dbReference>
<dbReference type="SUPFAM" id="SSF50800">
    <property type="entry name" value="PK beta-barrel domain-like"/>
    <property type="match status" value="1"/>
</dbReference>
<dbReference type="InterPro" id="IPR015813">
    <property type="entry name" value="Pyrv/PenolPyrv_kinase-like_dom"/>
</dbReference>
<keyword evidence="9" id="KW-0067">ATP-binding</keyword>
<evidence type="ECO:0000259" key="16">
    <source>
        <dbReference type="Pfam" id="PF02887"/>
    </source>
</evidence>
<evidence type="ECO:0000256" key="4">
    <source>
        <dbReference type="ARBA" id="ARBA00012142"/>
    </source>
</evidence>
<evidence type="ECO:0000256" key="3">
    <source>
        <dbReference type="ARBA" id="ARBA00008663"/>
    </source>
</evidence>
<dbReference type="InterPro" id="IPR015795">
    <property type="entry name" value="Pyrv_Knase_C"/>
</dbReference>
<evidence type="ECO:0000256" key="1">
    <source>
        <dbReference type="ARBA" id="ARBA00001958"/>
    </source>
</evidence>
<keyword evidence="8 14" id="KW-0418">Kinase</keyword>
<dbReference type="InterPro" id="IPR001697">
    <property type="entry name" value="Pyr_Knase"/>
</dbReference>
<comment type="catalytic activity">
    <reaction evidence="14">
        <text>pyruvate + ATP = phosphoenolpyruvate + ADP + H(+)</text>
        <dbReference type="Rhea" id="RHEA:18157"/>
        <dbReference type="ChEBI" id="CHEBI:15361"/>
        <dbReference type="ChEBI" id="CHEBI:15378"/>
        <dbReference type="ChEBI" id="CHEBI:30616"/>
        <dbReference type="ChEBI" id="CHEBI:58702"/>
        <dbReference type="ChEBI" id="CHEBI:456216"/>
        <dbReference type="EC" id="2.7.1.40"/>
    </reaction>
</comment>
<keyword evidence="6" id="KW-0479">Metal-binding</keyword>
<dbReference type="EMBL" id="JBHUMB010000006">
    <property type="protein sequence ID" value="MFD2742859.1"/>
    <property type="molecule type" value="Genomic_DNA"/>
</dbReference>
<dbReference type="RefSeq" id="WP_066754714.1">
    <property type="nucleotide sequence ID" value="NZ_JBHUMB010000006.1"/>
</dbReference>
<keyword evidence="12 17" id="KW-0670">Pyruvate</keyword>
<dbReference type="Gene3D" id="3.40.1380.20">
    <property type="entry name" value="Pyruvate kinase, C-terminal domain"/>
    <property type="match status" value="1"/>
</dbReference>
<evidence type="ECO:0000256" key="10">
    <source>
        <dbReference type="ARBA" id="ARBA00022842"/>
    </source>
</evidence>
<dbReference type="SUPFAM" id="SSF52935">
    <property type="entry name" value="PK C-terminal domain-like"/>
    <property type="match status" value="1"/>
</dbReference>
<keyword evidence="11 14" id="KW-0324">Glycolysis</keyword>
<sequence length="477" mass="52138">MEKLKKRTKIVATIGPASANKEVLTRLIAKGVDVCRLNFSHGAQEDHLKVINTINEINQENPFNVGILADLQGPKIRIGKMKEGGAILVNGSRVEITTQEKIGDENSIYITYQNFPNDVKENEVILLDDGKLQLRVISTNRKDTVTCTVVHGGILTSRKGVNLPNTKVSIPSLTEEDLDNLDFALDHGADWIAMSFVRSADDIIQCKEIIAKKGSQAKIIAKIEKPEAIENIDAIIAETDAIMVARGDLGVELPMEEVPGLQKIIVQKCRDLSKPVIIATQMLETMTTTPRPTRAEVNDVANSVLDGADAVMLSGETSVGEFPEIVIETMAKIITHVESTSYPYYSDKENGESVNITKVADAICNSSIFLAEKTNASAIVAMTSSGYTALEIASFRPNADIYVFTGNKKLLTMLSLVWGVQTFIYDKFESTDGTIQDVNELLKMHKLVNPGQIVINTASTPLHAKGRTNTIRVSEVQ</sequence>
<dbReference type="NCBIfam" id="NF004491">
    <property type="entry name" value="PRK05826.1"/>
    <property type="match status" value="1"/>
</dbReference>
<evidence type="ECO:0000256" key="2">
    <source>
        <dbReference type="ARBA" id="ARBA00004997"/>
    </source>
</evidence>
<dbReference type="PRINTS" id="PR01050">
    <property type="entry name" value="PYRUVTKNASE"/>
</dbReference>
<evidence type="ECO:0000256" key="12">
    <source>
        <dbReference type="ARBA" id="ARBA00023317"/>
    </source>
</evidence>
<feature type="domain" description="Pyruvate kinase C-terminal" evidence="16">
    <location>
        <begin position="361"/>
        <end position="473"/>
    </location>
</feature>
<evidence type="ECO:0000256" key="13">
    <source>
        <dbReference type="NCBIfam" id="TIGR01064"/>
    </source>
</evidence>
<dbReference type="EC" id="2.7.1.40" evidence="4 13"/>
<evidence type="ECO:0000256" key="5">
    <source>
        <dbReference type="ARBA" id="ARBA00022679"/>
    </source>
</evidence>
<dbReference type="InterPro" id="IPR015806">
    <property type="entry name" value="Pyrv_Knase_insert_dom_sf"/>
</dbReference>
<dbReference type="Pfam" id="PF00224">
    <property type="entry name" value="PK"/>
    <property type="match status" value="1"/>
</dbReference>
<dbReference type="Gene3D" id="2.40.33.10">
    <property type="entry name" value="PK beta-barrel domain-like"/>
    <property type="match status" value="1"/>
</dbReference>
<reference evidence="18" key="1">
    <citation type="journal article" date="2019" name="Int. J. Syst. Evol. Microbiol.">
        <title>The Global Catalogue of Microorganisms (GCM) 10K type strain sequencing project: providing services to taxonomists for standard genome sequencing and annotation.</title>
        <authorList>
            <consortium name="The Broad Institute Genomics Platform"/>
            <consortium name="The Broad Institute Genome Sequencing Center for Infectious Disease"/>
            <person name="Wu L."/>
            <person name="Ma J."/>
        </authorList>
    </citation>
    <scope>NUCLEOTIDE SEQUENCE [LARGE SCALE GENOMIC DNA]</scope>
    <source>
        <strain evidence="18">KCTC 42247</strain>
    </source>
</reference>
<dbReference type="InterPro" id="IPR036918">
    <property type="entry name" value="Pyrv_Knase_C_sf"/>
</dbReference>
<dbReference type="SUPFAM" id="SSF51621">
    <property type="entry name" value="Phosphoenolpyruvate/pyruvate domain"/>
    <property type="match status" value="1"/>
</dbReference>
<keyword evidence="10 14" id="KW-0460">Magnesium</keyword>
<proteinExistence type="inferred from homology"/>
<dbReference type="PROSITE" id="PS00110">
    <property type="entry name" value="PYRUVATE_KINASE"/>
    <property type="match status" value="1"/>
</dbReference>
<evidence type="ECO:0000256" key="9">
    <source>
        <dbReference type="ARBA" id="ARBA00022840"/>
    </source>
</evidence>
<keyword evidence="5 14" id="KW-0808">Transferase</keyword>
<keyword evidence="18" id="KW-1185">Reference proteome</keyword>
<comment type="pathway">
    <text evidence="2 14">Carbohydrate degradation; glycolysis; pyruvate from D-glyceraldehyde 3-phosphate: step 5/5.</text>
</comment>
<dbReference type="NCBIfam" id="NF004978">
    <property type="entry name" value="PRK06354.1"/>
    <property type="match status" value="1"/>
</dbReference>
<gene>
    <name evidence="17" type="primary">pyk</name>
    <name evidence="17" type="ORF">ACFSQ6_05570</name>
</gene>
<dbReference type="Gene3D" id="3.20.20.60">
    <property type="entry name" value="Phosphoenolpyruvate-binding domains"/>
    <property type="match status" value="1"/>
</dbReference>
<dbReference type="Proteomes" id="UP001597418">
    <property type="component" value="Unassembled WGS sequence"/>
</dbReference>
<evidence type="ECO:0000313" key="18">
    <source>
        <dbReference type="Proteomes" id="UP001597418"/>
    </source>
</evidence>
<dbReference type="NCBIfam" id="TIGR01064">
    <property type="entry name" value="pyruv_kin"/>
    <property type="match status" value="1"/>
</dbReference>
<dbReference type="InterPro" id="IPR015793">
    <property type="entry name" value="Pyrv_Knase_brl"/>
</dbReference>
<keyword evidence="7" id="KW-0547">Nucleotide-binding</keyword>
<comment type="similarity">
    <text evidence="3 14">Belongs to the pyruvate kinase family.</text>
</comment>
<feature type="domain" description="Pyruvate kinase barrel" evidence="15">
    <location>
        <begin position="6"/>
        <end position="324"/>
    </location>
</feature>
<organism evidence="17 18">
    <name type="scientific">Sphingobacterium populi</name>
    <dbReference type="NCBI Taxonomy" id="1812824"/>
    <lineage>
        <taxon>Bacteria</taxon>
        <taxon>Pseudomonadati</taxon>
        <taxon>Bacteroidota</taxon>
        <taxon>Sphingobacteriia</taxon>
        <taxon>Sphingobacteriales</taxon>
        <taxon>Sphingobacteriaceae</taxon>
        <taxon>Sphingobacterium</taxon>
    </lineage>
</organism>
<dbReference type="GO" id="GO:0016301">
    <property type="term" value="F:kinase activity"/>
    <property type="evidence" value="ECO:0007669"/>
    <property type="project" value="UniProtKB-KW"/>
</dbReference>
<evidence type="ECO:0000256" key="14">
    <source>
        <dbReference type="RuleBase" id="RU000504"/>
    </source>
</evidence>
<dbReference type="PANTHER" id="PTHR11817">
    <property type="entry name" value="PYRUVATE KINASE"/>
    <property type="match status" value="1"/>
</dbReference>
<evidence type="ECO:0000256" key="8">
    <source>
        <dbReference type="ARBA" id="ARBA00022777"/>
    </source>
</evidence>
<dbReference type="InterPro" id="IPR011037">
    <property type="entry name" value="Pyrv_Knase-like_insert_dom_sf"/>
</dbReference>
<dbReference type="Pfam" id="PF02887">
    <property type="entry name" value="PK_C"/>
    <property type="match status" value="1"/>
</dbReference>
<comment type="cofactor">
    <cofactor evidence="1">
        <name>K(+)</name>
        <dbReference type="ChEBI" id="CHEBI:29103"/>
    </cofactor>
</comment>
<comment type="caution">
    <text evidence="17">The sequence shown here is derived from an EMBL/GenBank/DDBJ whole genome shotgun (WGS) entry which is preliminary data.</text>
</comment>
<accession>A0ABW5UAL6</accession>
<dbReference type="InterPro" id="IPR040442">
    <property type="entry name" value="Pyrv_kinase-like_dom_sf"/>
</dbReference>
<evidence type="ECO:0000313" key="17">
    <source>
        <dbReference type="EMBL" id="MFD2742859.1"/>
    </source>
</evidence>
<evidence type="ECO:0000256" key="6">
    <source>
        <dbReference type="ARBA" id="ARBA00022723"/>
    </source>
</evidence>
<protein>
    <recommendedName>
        <fullName evidence="4 13">Pyruvate kinase</fullName>
        <ecNumber evidence="4 13">2.7.1.40</ecNumber>
    </recommendedName>
</protein>
<name>A0ABW5UAL6_9SPHI</name>
<evidence type="ECO:0000259" key="15">
    <source>
        <dbReference type="Pfam" id="PF00224"/>
    </source>
</evidence>
<evidence type="ECO:0000256" key="11">
    <source>
        <dbReference type="ARBA" id="ARBA00023152"/>
    </source>
</evidence>